<organism evidence="1">
    <name type="scientific">freshwater metagenome</name>
    <dbReference type="NCBI Taxonomy" id="449393"/>
    <lineage>
        <taxon>unclassified sequences</taxon>
        <taxon>metagenomes</taxon>
        <taxon>ecological metagenomes</taxon>
    </lineage>
</organism>
<gene>
    <name evidence="1" type="ORF">UFOPK1591_01006</name>
</gene>
<sequence>MTSTLSIVVADCKSAPAFSPESITMGSARPCTHSLWSIGSSNAQRSPDHVICNGCSASGGGDSTTVSAVSSPLPVSKIRTVESVAENIASLPETERDIAVTAVPASSVSIAEFAPGSSGFADGPVDRLT</sequence>
<protein>
    <submittedName>
        <fullName evidence="1">Unannotated protein</fullName>
    </submittedName>
</protein>
<proteinExistence type="predicted"/>
<evidence type="ECO:0000313" key="1">
    <source>
        <dbReference type="EMBL" id="CAB4565431.1"/>
    </source>
</evidence>
<dbReference type="AlphaFoldDB" id="A0A6J6DMS1"/>
<dbReference type="EMBL" id="CAEZTD010000077">
    <property type="protein sequence ID" value="CAB4565431.1"/>
    <property type="molecule type" value="Genomic_DNA"/>
</dbReference>
<reference evidence="1" key="1">
    <citation type="submission" date="2020-05" db="EMBL/GenBank/DDBJ databases">
        <authorList>
            <person name="Chiriac C."/>
            <person name="Salcher M."/>
            <person name="Ghai R."/>
            <person name="Kavagutti S V."/>
        </authorList>
    </citation>
    <scope>NUCLEOTIDE SEQUENCE</scope>
</reference>
<accession>A0A6J6DMS1</accession>
<name>A0A6J6DMS1_9ZZZZ</name>